<dbReference type="EMBL" id="CP070969">
    <property type="protein sequence ID" value="QSF47857.1"/>
    <property type="molecule type" value="Genomic_DNA"/>
</dbReference>
<protein>
    <submittedName>
        <fullName evidence="1">DNA-binding protein</fullName>
    </submittedName>
</protein>
<dbReference type="GO" id="GO:0003677">
    <property type="term" value="F:DNA binding"/>
    <property type="evidence" value="ECO:0007669"/>
    <property type="project" value="UniProtKB-KW"/>
</dbReference>
<name>A0ABX7LIH5_9BACL</name>
<proteinExistence type="predicted"/>
<organism evidence="1 2">
    <name type="scientific">Paenibacillus tianjinensis</name>
    <dbReference type="NCBI Taxonomy" id="2810347"/>
    <lineage>
        <taxon>Bacteria</taxon>
        <taxon>Bacillati</taxon>
        <taxon>Bacillota</taxon>
        <taxon>Bacilli</taxon>
        <taxon>Bacillales</taxon>
        <taxon>Paenibacillaceae</taxon>
        <taxon>Paenibacillus</taxon>
    </lineage>
</organism>
<reference evidence="1 2" key="1">
    <citation type="submission" date="2021-02" db="EMBL/GenBank/DDBJ databases">
        <title>Paenibacillus tianjinensis sp. nov.</title>
        <authorList>
            <person name="Liu H."/>
        </authorList>
    </citation>
    <scope>NUCLEOTIDE SEQUENCE [LARGE SCALE GENOMIC DNA]</scope>
    <source>
        <strain evidence="1 2">TB2019</strain>
    </source>
</reference>
<keyword evidence="1" id="KW-0238">DNA-binding</keyword>
<gene>
    <name evidence="1" type="ORF">JRJ22_18445</name>
</gene>
<keyword evidence="2" id="KW-1185">Reference proteome</keyword>
<accession>A0ABX7LIH5</accession>
<dbReference type="Proteomes" id="UP000663452">
    <property type="component" value="Chromosome"/>
</dbReference>
<evidence type="ECO:0000313" key="1">
    <source>
        <dbReference type="EMBL" id="QSF47857.1"/>
    </source>
</evidence>
<sequence length="63" mass="7417">MENNIHSYDDYPSVLHAEDIQIILRMGRRKTYEFLSDPPFHVNRVGKLIKVSKGVFINWLEGK</sequence>
<evidence type="ECO:0000313" key="2">
    <source>
        <dbReference type="Proteomes" id="UP000663452"/>
    </source>
</evidence>